<dbReference type="Pfam" id="PF18962">
    <property type="entry name" value="Por_Secre_tail"/>
    <property type="match status" value="1"/>
</dbReference>
<dbReference type="InterPro" id="IPR051048">
    <property type="entry name" value="Peptidase_S8/S53_subtilisin"/>
</dbReference>
<dbReference type="InterPro" id="IPR026444">
    <property type="entry name" value="Secre_tail"/>
</dbReference>
<dbReference type="PROSITE" id="PS00138">
    <property type="entry name" value="SUBTILASE_SER"/>
    <property type="match status" value="1"/>
</dbReference>
<evidence type="ECO:0000256" key="4">
    <source>
        <dbReference type="ARBA" id="ARBA00022825"/>
    </source>
</evidence>
<gene>
    <name evidence="7" type="ORF">JKA74_08180</name>
</gene>
<feature type="active site" description="Charge relay system" evidence="5">
    <location>
        <position position="120"/>
    </location>
</feature>
<dbReference type="SUPFAM" id="SSF49785">
    <property type="entry name" value="Galactose-binding domain-like"/>
    <property type="match status" value="1"/>
</dbReference>
<dbReference type="GO" id="GO:0006508">
    <property type="term" value="P:proteolysis"/>
    <property type="evidence" value="ECO:0007669"/>
    <property type="project" value="UniProtKB-KW"/>
</dbReference>
<evidence type="ECO:0000256" key="2">
    <source>
        <dbReference type="ARBA" id="ARBA00022670"/>
    </source>
</evidence>
<keyword evidence="2 5" id="KW-0645">Protease</keyword>
<dbReference type="InterPro" id="IPR035986">
    <property type="entry name" value="PKD_dom_sf"/>
</dbReference>
<evidence type="ECO:0000313" key="8">
    <source>
        <dbReference type="Proteomes" id="UP000611723"/>
    </source>
</evidence>
<dbReference type="InterPro" id="IPR015500">
    <property type="entry name" value="Peptidase_S8_subtilisin-rel"/>
</dbReference>
<dbReference type="PANTHER" id="PTHR43399">
    <property type="entry name" value="SUBTILISIN-RELATED"/>
    <property type="match status" value="1"/>
</dbReference>
<dbReference type="NCBIfam" id="TIGR04183">
    <property type="entry name" value="Por_Secre_tail"/>
    <property type="match status" value="1"/>
</dbReference>
<sequence length="1127" mass="124074">MKNIAVFNIIVLGTILIPNILPAQNFNPNVLKEITEFQSKKAVERQKRVENFLLSTDEEKTIQLGNGREAILTDIVDGSPQYMSTHNLQARFTTGVEYIQSEEGLNFPLYGKDLIIGVWDGGLVLNDHQEFQSRVKNKLGSSNSNHATHVTGTIAASGVNPNAKGMVPEATIHSYYAFDNDLGPMAEEAANGLILSNHSYGLVLGWNYNSTSQSWQWFGQSDGKDNRFGSYTSNSRSIDNIAYNAPHYTIVWSAGNDRSDIGDGSRPPDGPYNIIGPAAAAKNIITVGAITGFETYDGPASAQMSNFSSWGPTNDGRIKPDLVADGVGLLSTSSSGEDAYTTLSGTSMSAPSVTGSLALLQEYYKQISDTFMTAAQLKSLAIHTTREAGSNPGPDYKFGWGVLNIIDALEVLKGQNDNDTLLIKAELNNNELHEYPIIPDTRTQVTATITWTDVPGVVTELGSNSPNVVNDLDVYLIDEVGNITYPWRLNPENRGQAAQKGDNNLDNVEKIEFIAPSVRKYKLIVSHKGNLENNSQKYALTLTYGSAGIPDELVYWVGGNGDFQAGQNFSHSSGGTPSPVVLTDLKNLVIDENSFTNNGTLTFSEDFEFENIIFSGNQEVELNLNGNSLTVNNSIRSVGDNFKISNGTLHLLSNHSNEVFLNLDGSDNLKLILAEEGIHTIESDLNINRLNILGGTYSMTGKSISTKEVVISEESDLEIIDNIIDFSGEFTNNSANLLLEDNIWVSNNGSFASTEFIELKDSIVFFGTNTLEGSFKFNDIVNHGQLNIIQQLEVDELLLTGNSSIYINNDDLLKVNTNFTISGNELKIIAGSNANTLARMEFTFRNKICIDNINFNNIEFSSGSILNVGSNGEVVNSINILQLECQELLFPDFQINSFCSNSLIQINDASDGDIVEYEWDFGNGMVYEGVNNIENPLIWFDSPGIYNVKLTISNELQTEEYIRIIEVGDNSMLEVEIIQTSQGLVATTSVENYQWFYNGKAIEGANARVLNMEKGTGIYHVAYYSTSNECETRISNPFQLIVTSNSEELNKGVKLYPNPVNNILTVENLESYENFRIFDFQGKTIMIEKLGNGQNSIQYDVSHLDSGLYFVELITNNKSIKLKFLIN</sequence>
<feature type="active site" description="Charge relay system" evidence="5">
    <location>
        <position position="347"/>
    </location>
</feature>
<evidence type="ECO:0000256" key="1">
    <source>
        <dbReference type="ARBA" id="ARBA00011073"/>
    </source>
</evidence>
<dbReference type="PROSITE" id="PS50093">
    <property type="entry name" value="PKD"/>
    <property type="match status" value="1"/>
</dbReference>
<dbReference type="InterPro" id="IPR000209">
    <property type="entry name" value="Peptidase_S8/S53_dom"/>
</dbReference>
<dbReference type="RefSeq" id="WP_201430696.1">
    <property type="nucleotide sequence ID" value="NZ_JAEQBW010000003.1"/>
</dbReference>
<feature type="domain" description="PKD" evidence="6">
    <location>
        <begin position="904"/>
        <end position="954"/>
    </location>
</feature>
<dbReference type="PROSITE" id="PS51892">
    <property type="entry name" value="SUBTILASE"/>
    <property type="match status" value="1"/>
</dbReference>
<dbReference type="Pfam" id="PF18911">
    <property type="entry name" value="PKD_4"/>
    <property type="match status" value="1"/>
</dbReference>
<dbReference type="AlphaFoldDB" id="A0A934WY40"/>
<dbReference type="CDD" id="cd00146">
    <property type="entry name" value="PKD"/>
    <property type="match status" value="1"/>
</dbReference>
<dbReference type="InterPro" id="IPR036852">
    <property type="entry name" value="Peptidase_S8/S53_dom_sf"/>
</dbReference>
<dbReference type="EMBL" id="JAEQBW010000003">
    <property type="protein sequence ID" value="MBK6265012.1"/>
    <property type="molecule type" value="Genomic_DNA"/>
</dbReference>
<proteinExistence type="inferred from homology"/>
<reference evidence="7" key="1">
    <citation type="submission" date="2021-01" db="EMBL/GenBank/DDBJ databases">
        <title>Marivirga aurantiaca sp. nov., isolated from intertidal surface sediments.</title>
        <authorList>
            <person name="Zhang M."/>
        </authorList>
    </citation>
    <scope>NUCLEOTIDE SEQUENCE</scope>
    <source>
        <strain evidence="7">S37H4</strain>
    </source>
</reference>
<evidence type="ECO:0000256" key="5">
    <source>
        <dbReference type="PROSITE-ProRule" id="PRU01240"/>
    </source>
</evidence>
<dbReference type="InterPro" id="IPR013783">
    <property type="entry name" value="Ig-like_fold"/>
</dbReference>
<name>A0A934WY40_9BACT</name>
<dbReference type="GO" id="GO:0004252">
    <property type="term" value="F:serine-type endopeptidase activity"/>
    <property type="evidence" value="ECO:0007669"/>
    <property type="project" value="UniProtKB-UniRule"/>
</dbReference>
<feature type="active site" description="Charge relay system" evidence="5">
    <location>
        <position position="146"/>
    </location>
</feature>
<evidence type="ECO:0000313" key="7">
    <source>
        <dbReference type="EMBL" id="MBK6265012.1"/>
    </source>
</evidence>
<evidence type="ECO:0000259" key="6">
    <source>
        <dbReference type="PROSITE" id="PS50093"/>
    </source>
</evidence>
<organism evidence="7 8">
    <name type="scientific">Marivirga aurantiaca</name>
    <dbReference type="NCBI Taxonomy" id="2802615"/>
    <lineage>
        <taxon>Bacteria</taxon>
        <taxon>Pseudomonadati</taxon>
        <taxon>Bacteroidota</taxon>
        <taxon>Cytophagia</taxon>
        <taxon>Cytophagales</taxon>
        <taxon>Marivirgaceae</taxon>
        <taxon>Marivirga</taxon>
    </lineage>
</organism>
<evidence type="ECO:0000256" key="3">
    <source>
        <dbReference type="ARBA" id="ARBA00022801"/>
    </source>
</evidence>
<dbReference type="SUPFAM" id="SSF49299">
    <property type="entry name" value="PKD domain"/>
    <property type="match status" value="1"/>
</dbReference>
<dbReference type="Gene3D" id="2.60.120.380">
    <property type="match status" value="1"/>
</dbReference>
<dbReference type="InterPro" id="IPR023828">
    <property type="entry name" value="Peptidase_S8_Ser-AS"/>
</dbReference>
<dbReference type="InterPro" id="IPR000601">
    <property type="entry name" value="PKD_dom"/>
</dbReference>
<dbReference type="Proteomes" id="UP000611723">
    <property type="component" value="Unassembled WGS sequence"/>
</dbReference>
<dbReference type="Gene3D" id="2.60.40.10">
    <property type="entry name" value="Immunoglobulins"/>
    <property type="match status" value="1"/>
</dbReference>
<comment type="caution">
    <text evidence="7">The sequence shown here is derived from an EMBL/GenBank/DDBJ whole genome shotgun (WGS) entry which is preliminary data.</text>
</comment>
<dbReference type="Gene3D" id="3.40.50.200">
    <property type="entry name" value="Peptidase S8/S53 domain"/>
    <property type="match status" value="1"/>
</dbReference>
<keyword evidence="4 5" id="KW-0720">Serine protease</keyword>
<dbReference type="PANTHER" id="PTHR43399:SF4">
    <property type="entry name" value="CELL WALL-ASSOCIATED PROTEASE"/>
    <property type="match status" value="1"/>
</dbReference>
<dbReference type="SUPFAM" id="SSF52743">
    <property type="entry name" value="Subtilisin-like"/>
    <property type="match status" value="1"/>
</dbReference>
<dbReference type="PRINTS" id="PR00723">
    <property type="entry name" value="SUBTILISIN"/>
</dbReference>
<protein>
    <submittedName>
        <fullName evidence="7">S8 family serine peptidase</fullName>
    </submittedName>
</protein>
<keyword evidence="8" id="KW-1185">Reference proteome</keyword>
<dbReference type="InterPro" id="IPR034058">
    <property type="entry name" value="TagA/B/C/D_pept_dom"/>
</dbReference>
<keyword evidence="3 5" id="KW-0378">Hydrolase</keyword>
<dbReference type="InterPro" id="IPR008979">
    <property type="entry name" value="Galactose-bd-like_sf"/>
</dbReference>
<dbReference type="CDD" id="cd04842">
    <property type="entry name" value="Peptidases_S8_Kp43_protease"/>
    <property type="match status" value="1"/>
</dbReference>
<comment type="similarity">
    <text evidence="1 5">Belongs to the peptidase S8 family.</text>
</comment>
<dbReference type="Pfam" id="PF00082">
    <property type="entry name" value="Peptidase_S8"/>
    <property type="match status" value="1"/>
</dbReference>
<accession>A0A934WY40</accession>